<dbReference type="RefSeq" id="WP_188505148.1">
    <property type="nucleotide sequence ID" value="NZ_BMER01000001.1"/>
</dbReference>
<comment type="similarity">
    <text evidence="7">Belongs to the TonB-dependent receptor family.</text>
</comment>
<keyword evidence="3 7" id="KW-1134">Transmembrane beta strand</keyword>
<comment type="caution">
    <text evidence="9">The sequence shown here is derived from an EMBL/GenBank/DDBJ whole genome shotgun (WGS) entry which is preliminary data.</text>
</comment>
<evidence type="ECO:0000256" key="3">
    <source>
        <dbReference type="ARBA" id="ARBA00022452"/>
    </source>
</evidence>
<dbReference type="Gene3D" id="2.170.130.10">
    <property type="entry name" value="TonB-dependent receptor, plug domain"/>
    <property type="match status" value="1"/>
</dbReference>
<dbReference type="InterPro" id="IPR036942">
    <property type="entry name" value="Beta-barrel_TonB_sf"/>
</dbReference>
<dbReference type="SUPFAM" id="SSF56935">
    <property type="entry name" value="Porins"/>
    <property type="match status" value="1"/>
</dbReference>
<evidence type="ECO:0000256" key="7">
    <source>
        <dbReference type="PROSITE-ProRule" id="PRU01360"/>
    </source>
</evidence>
<dbReference type="EMBL" id="BMER01000001">
    <property type="protein sequence ID" value="GGG82172.1"/>
    <property type="molecule type" value="Genomic_DNA"/>
</dbReference>
<dbReference type="InterPro" id="IPR037066">
    <property type="entry name" value="Plug_dom_sf"/>
</dbReference>
<keyword evidence="2 7" id="KW-0813">Transport</keyword>
<dbReference type="AlphaFoldDB" id="A0A917M8L9"/>
<evidence type="ECO:0000256" key="4">
    <source>
        <dbReference type="ARBA" id="ARBA00022692"/>
    </source>
</evidence>
<dbReference type="Pfam" id="PF07715">
    <property type="entry name" value="Plug"/>
    <property type="match status" value="1"/>
</dbReference>
<reference evidence="9" key="1">
    <citation type="journal article" date="2014" name="Int. J. Syst. Evol. Microbiol.">
        <title>Complete genome sequence of Corynebacterium casei LMG S-19264T (=DSM 44701T), isolated from a smear-ripened cheese.</title>
        <authorList>
            <consortium name="US DOE Joint Genome Institute (JGI-PGF)"/>
            <person name="Walter F."/>
            <person name="Albersmeier A."/>
            <person name="Kalinowski J."/>
            <person name="Ruckert C."/>
        </authorList>
    </citation>
    <scope>NUCLEOTIDE SEQUENCE</scope>
    <source>
        <strain evidence="9">CGMCC 1.12195</strain>
    </source>
</reference>
<keyword evidence="4 7" id="KW-0812">Transmembrane</keyword>
<gene>
    <name evidence="9" type="ORF">GCM10007415_13720</name>
</gene>
<evidence type="ECO:0000256" key="6">
    <source>
        <dbReference type="ARBA" id="ARBA00023237"/>
    </source>
</evidence>
<evidence type="ECO:0000256" key="2">
    <source>
        <dbReference type="ARBA" id="ARBA00022448"/>
    </source>
</evidence>
<keyword evidence="5 7" id="KW-0472">Membrane</keyword>
<organism evidence="9 10">
    <name type="scientific">Parapedobacter pyrenivorans</name>
    <dbReference type="NCBI Taxonomy" id="1305674"/>
    <lineage>
        <taxon>Bacteria</taxon>
        <taxon>Pseudomonadati</taxon>
        <taxon>Bacteroidota</taxon>
        <taxon>Sphingobacteriia</taxon>
        <taxon>Sphingobacteriales</taxon>
        <taxon>Sphingobacteriaceae</taxon>
        <taxon>Parapedobacter</taxon>
    </lineage>
</organism>
<evidence type="ECO:0000256" key="1">
    <source>
        <dbReference type="ARBA" id="ARBA00004571"/>
    </source>
</evidence>
<keyword evidence="6 7" id="KW-0998">Cell outer membrane</keyword>
<comment type="subcellular location">
    <subcellularLocation>
        <location evidence="1 7">Cell outer membrane</location>
        <topology evidence="1 7">Multi-pass membrane protein</topology>
    </subcellularLocation>
</comment>
<evidence type="ECO:0000313" key="9">
    <source>
        <dbReference type="EMBL" id="GGG82172.1"/>
    </source>
</evidence>
<feature type="domain" description="TonB-dependent receptor plug" evidence="8">
    <location>
        <begin position="54"/>
        <end position="148"/>
    </location>
</feature>
<reference evidence="9" key="2">
    <citation type="submission" date="2020-09" db="EMBL/GenBank/DDBJ databases">
        <authorList>
            <person name="Sun Q."/>
            <person name="Zhou Y."/>
        </authorList>
    </citation>
    <scope>NUCLEOTIDE SEQUENCE</scope>
    <source>
        <strain evidence="9">CGMCC 1.12195</strain>
    </source>
</reference>
<keyword evidence="10" id="KW-1185">Reference proteome</keyword>
<dbReference type="InterPro" id="IPR039426">
    <property type="entry name" value="TonB-dep_rcpt-like"/>
</dbReference>
<dbReference type="Proteomes" id="UP000660862">
    <property type="component" value="Unassembled WGS sequence"/>
</dbReference>
<protein>
    <submittedName>
        <fullName evidence="9">SusC/RagA family TonB-linked outer membrane protein</fullName>
    </submittedName>
</protein>
<proteinExistence type="inferred from homology"/>
<name>A0A917M8L9_9SPHI</name>
<dbReference type="InterPro" id="IPR012910">
    <property type="entry name" value="Plug_dom"/>
</dbReference>
<dbReference type="PROSITE" id="PS52016">
    <property type="entry name" value="TONB_DEPENDENT_REC_3"/>
    <property type="match status" value="1"/>
</dbReference>
<dbReference type="Gene3D" id="2.40.170.20">
    <property type="entry name" value="TonB-dependent receptor, beta-barrel domain"/>
    <property type="match status" value="1"/>
</dbReference>
<evidence type="ECO:0000259" key="8">
    <source>
        <dbReference type="Pfam" id="PF07715"/>
    </source>
</evidence>
<accession>A0A917M8L9</accession>
<evidence type="ECO:0000256" key="5">
    <source>
        <dbReference type="ARBA" id="ARBA00023136"/>
    </source>
</evidence>
<sequence>MEQVTLGIRMMDLLPKFFWRAIFCVILLPAGLVHVSAQEVVQVDSVLWPVRNGVESLLQGSTAGLRVKSWSGEAGIQSIINLRGLSMDPTDESTMPMILVNGVPIVATPSSVTAINPLSYYTPDQIERIEIIKSIDQLAAYGVLAANGAINIVLKEGRSGPLHVTASAFAGTNYLNDFNYRKDAFYDFNTTARRKVYRPQITHSQQAIIDGGGDFGSYLFGVTNYQDNGAVAESKFTQQSLFLNATYHISKQLKAQFYSNLTLANRKGRYAGGYERGLARPVLSDETFFMDDNKNTAQLSSLRLSYQLAPAWSVSSLAGISYEGAKRDFFIPSDVLDGYVRAASAAVRRQLISVNTAVEYRHRFSDRLGLSMTLGNEVRMTDNRITSVDGSRSLEYGGSNFVKVVTGYNANQTDALSGHDQENLLSFYGLWNVDFNPDLKLNATLRADASSLYDQKWGFYPAAGASYSFKSTLQLPLTVSASVGKTGILSRPEVYRGELTAFGDYFSGNELGIGKLYAAFEGAKSIDVFQIDGGISYAFKDALVLSVNYFDKRYSDFTYRRYLPNIYGIDYRYETGGKLALSGVEVELDGTLIQNDRFQWTTNINLASYSNAVNALPEDPANTSFAYLQALQSGDALTSIIATEGQQARVIGNSEASLFGGVTNTFRYKGFTLGLGINYALNADVAAESFSSRYSASQVGGFFPLKTAETPYYFVEEDADGGTVYQGIRSIENGSFIRLGRAVLSYQFGSFLQGLPIRQAELFVRGDNLLTLSAYSGFNPEENITGIRRTDLFSTGMPLPSSVVLGLKLVL</sequence>
<dbReference type="GO" id="GO:0009279">
    <property type="term" value="C:cell outer membrane"/>
    <property type="evidence" value="ECO:0007669"/>
    <property type="project" value="UniProtKB-SubCell"/>
</dbReference>
<evidence type="ECO:0000313" key="10">
    <source>
        <dbReference type="Proteomes" id="UP000660862"/>
    </source>
</evidence>